<organism evidence="3 4">
    <name type="scientific">Crossiella cryophila</name>
    <dbReference type="NCBI Taxonomy" id="43355"/>
    <lineage>
        <taxon>Bacteria</taxon>
        <taxon>Bacillati</taxon>
        <taxon>Actinomycetota</taxon>
        <taxon>Actinomycetes</taxon>
        <taxon>Pseudonocardiales</taxon>
        <taxon>Pseudonocardiaceae</taxon>
        <taxon>Crossiella</taxon>
    </lineage>
</organism>
<keyword evidence="4" id="KW-1185">Reference proteome</keyword>
<dbReference type="RefSeq" id="WP_185001829.1">
    <property type="nucleotide sequence ID" value="NZ_BAAAUI010000021.1"/>
</dbReference>
<dbReference type="SUPFAM" id="SSF140453">
    <property type="entry name" value="EsxAB dimer-like"/>
    <property type="match status" value="1"/>
</dbReference>
<feature type="compositionally biased region" description="Gly residues" evidence="1">
    <location>
        <begin position="325"/>
        <end position="347"/>
    </location>
</feature>
<feature type="compositionally biased region" description="Low complexity" evidence="1">
    <location>
        <begin position="195"/>
        <end position="204"/>
    </location>
</feature>
<sequence length="401" mass="39028">MPLPLLLIAAGATAGGLTAAGFLTSDTPRPEGHPGDRIYKWFHEEAKTPSAGLVPIERIWAKAAGDYRAIRDRIEKVITASHGVWQGAAAEAARRQLSPLAGYAEAAGAMADRTAEAVAQQSTDWYGCKNQLKPVPADPPQNNLLNKVNPFSTDLDREIERFRADTGDNQRVLAGYGVRKEDNVTRLPSWTAPQAAGGEVSVVEPGGGGGVDGRDRGRGTERGTGGGQPGGGLGGPGTGAGGGGTGGGGAGGGTGGGDPGGQVAGPPNRDGTGLAGWAELPPGTATGGHGLGAGGPAGGSVGGSGGGLGGAIGFGPGGGGLGPGAGFGPGGSAGVGRASGGGAGPVGGLARPGAPGLSGLPVGGAGARREDDEEHERPSYLLETEDVFGDSRYAAPPVIGE</sequence>
<dbReference type="InterPro" id="IPR038332">
    <property type="entry name" value="PPE_sf"/>
</dbReference>
<dbReference type="Proteomes" id="UP000533598">
    <property type="component" value="Unassembled WGS sequence"/>
</dbReference>
<feature type="compositionally biased region" description="Basic and acidic residues" evidence="1">
    <location>
        <begin position="367"/>
        <end position="378"/>
    </location>
</feature>
<protein>
    <submittedName>
        <fullName evidence="3">Uncharacterized protein</fullName>
    </submittedName>
</protein>
<feature type="region of interest" description="Disordered" evidence="1">
    <location>
        <begin position="190"/>
        <end position="298"/>
    </location>
</feature>
<proteinExistence type="predicted"/>
<dbReference type="EMBL" id="JACHMH010000001">
    <property type="protein sequence ID" value="MBB4675937.1"/>
    <property type="molecule type" value="Genomic_DNA"/>
</dbReference>
<feature type="compositionally biased region" description="Gly residues" evidence="1">
    <location>
        <begin position="285"/>
        <end position="298"/>
    </location>
</feature>
<dbReference type="InterPro" id="IPR036689">
    <property type="entry name" value="ESAT-6-like_sf"/>
</dbReference>
<evidence type="ECO:0000313" key="4">
    <source>
        <dbReference type="Proteomes" id="UP000533598"/>
    </source>
</evidence>
<dbReference type="AlphaFoldDB" id="A0A7W7FS95"/>
<accession>A0A7W7FS95</accession>
<evidence type="ECO:0000313" key="3">
    <source>
        <dbReference type="EMBL" id="MBB4675937.1"/>
    </source>
</evidence>
<feature type="compositionally biased region" description="Low complexity" evidence="1">
    <location>
        <begin position="348"/>
        <end position="360"/>
    </location>
</feature>
<feature type="region of interest" description="Disordered" evidence="1">
    <location>
        <begin position="325"/>
        <end position="378"/>
    </location>
</feature>
<evidence type="ECO:0000256" key="1">
    <source>
        <dbReference type="SAM" id="MobiDB-lite"/>
    </source>
</evidence>
<name>A0A7W7FS95_9PSEU</name>
<feature type="signal peptide" evidence="2">
    <location>
        <begin position="1"/>
        <end position="19"/>
    </location>
</feature>
<gene>
    <name evidence="3" type="ORF">HNR67_002055</name>
</gene>
<keyword evidence="2" id="KW-0732">Signal</keyword>
<feature type="chain" id="PRO_5038605333" evidence="2">
    <location>
        <begin position="20"/>
        <end position="401"/>
    </location>
</feature>
<evidence type="ECO:0000256" key="2">
    <source>
        <dbReference type="SAM" id="SignalP"/>
    </source>
</evidence>
<feature type="compositionally biased region" description="Basic and acidic residues" evidence="1">
    <location>
        <begin position="212"/>
        <end position="221"/>
    </location>
</feature>
<reference evidence="3 4" key="1">
    <citation type="submission" date="2020-08" db="EMBL/GenBank/DDBJ databases">
        <title>Sequencing the genomes of 1000 actinobacteria strains.</title>
        <authorList>
            <person name="Klenk H.-P."/>
        </authorList>
    </citation>
    <scope>NUCLEOTIDE SEQUENCE [LARGE SCALE GENOMIC DNA]</scope>
    <source>
        <strain evidence="3 4">DSM 44230</strain>
    </source>
</reference>
<feature type="compositionally biased region" description="Gly residues" evidence="1">
    <location>
        <begin position="222"/>
        <end position="263"/>
    </location>
</feature>
<dbReference type="Gene3D" id="1.20.1260.20">
    <property type="entry name" value="PPE superfamily"/>
    <property type="match status" value="1"/>
</dbReference>
<comment type="caution">
    <text evidence="3">The sequence shown here is derived from an EMBL/GenBank/DDBJ whole genome shotgun (WGS) entry which is preliminary data.</text>
</comment>